<keyword evidence="1" id="KW-0732">Signal</keyword>
<dbReference type="STRING" id="1045558.SAMN05216175_12151"/>
<dbReference type="RefSeq" id="WP_090730760.1">
    <property type="nucleotide sequence ID" value="NZ_FOOU01000021.1"/>
</dbReference>
<dbReference type="InterPro" id="IPR038162">
    <property type="entry name" value="SoxY_sf"/>
</dbReference>
<dbReference type="PROSITE" id="PS51318">
    <property type="entry name" value="TAT"/>
    <property type="match status" value="1"/>
</dbReference>
<reference evidence="4" key="1">
    <citation type="submission" date="2016-10" db="EMBL/GenBank/DDBJ databases">
        <authorList>
            <person name="Varghese N."/>
            <person name="Submissions S."/>
        </authorList>
    </citation>
    <scope>NUCLEOTIDE SEQUENCE [LARGE SCALE GENOMIC DNA]</scope>
    <source>
        <strain evidence="4">CGMCC 1.10971</strain>
    </source>
</reference>
<dbReference type="Proteomes" id="UP000198623">
    <property type="component" value="Unassembled WGS sequence"/>
</dbReference>
<dbReference type="AlphaFoldDB" id="A0A1I2W1N5"/>
<dbReference type="EMBL" id="FOOU01000021">
    <property type="protein sequence ID" value="SFG95273.1"/>
    <property type="molecule type" value="Genomic_DNA"/>
</dbReference>
<dbReference type="InterPro" id="IPR032711">
    <property type="entry name" value="SoxY"/>
</dbReference>
<proteinExistence type="predicted"/>
<dbReference type="Pfam" id="PF13501">
    <property type="entry name" value="SoxY"/>
    <property type="match status" value="1"/>
</dbReference>
<dbReference type="PIRSF" id="PIRSF010312">
    <property type="entry name" value="Sulphur_oxidation_SoxY"/>
    <property type="match status" value="1"/>
</dbReference>
<dbReference type="NCBIfam" id="TIGR01409">
    <property type="entry name" value="TAT_signal_seq"/>
    <property type="match status" value="1"/>
</dbReference>
<protein>
    <submittedName>
        <fullName evidence="3">Sulfur-oxidizing protein SoxY</fullName>
    </submittedName>
</protein>
<dbReference type="InterPro" id="IPR016568">
    <property type="entry name" value="Sulphur_oxidation_SoxY"/>
</dbReference>
<dbReference type="InterPro" id="IPR006311">
    <property type="entry name" value="TAT_signal"/>
</dbReference>
<dbReference type="NCBIfam" id="TIGR04488">
    <property type="entry name" value="SoxY_true_GGCGG"/>
    <property type="match status" value="1"/>
</dbReference>
<evidence type="ECO:0000313" key="4">
    <source>
        <dbReference type="Proteomes" id="UP000198623"/>
    </source>
</evidence>
<sequence>MSINRRTVVKAIATGGALIGASVLMPKIAFAAWSKDAFQAKEQTAAMNALFDSATPEESAEVTLKAPDIAENGAVVPVTVVSTLSGVESMSIFIEGNPSPLAAEFIIPAGTKADVSTRVRMGKSTKVTAVVKANGKLYSAAKEVKVTIGGCGG</sequence>
<dbReference type="Gene3D" id="2.60.40.2470">
    <property type="entry name" value="SoxY domain"/>
    <property type="match status" value="1"/>
</dbReference>
<evidence type="ECO:0000256" key="1">
    <source>
        <dbReference type="ARBA" id="ARBA00022729"/>
    </source>
</evidence>
<keyword evidence="4" id="KW-1185">Reference proteome</keyword>
<gene>
    <name evidence="3" type="ORF">SAMN05216175_12151</name>
</gene>
<evidence type="ECO:0000313" key="3">
    <source>
        <dbReference type="EMBL" id="SFG95273.1"/>
    </source>
</evidence>
<name>A0A1I2W1N5_9GAMM</name>
<dbReference type="OrthoDB" id="9798154at2"/>
<evidence type="ECO:0000259" key="2">
    <source>
        <dbReference type="Pfam" id="PF13501"/>
    </source>
</evidence>
<organism evidence="3 4">
    <name type="scientific">Neptunomonas qingdaonensis</name>
    <dbReference type="NCBI Taxonomy" id="1045558"/>
    <lineage>
        <taxon>Bacteria</taxon>
        <taxon>Pseudomonadati</taxon>
        <taxon>Pseudomonadota</taxon>
        <taxon>Gammaproteobacteria</taxon>
        <taxon>Oceanospirillales</taxon>
        <taxon>Oceanospirillaceae</taxon>
        <taxon>Neptunomonas</taxon>
    </lineage>
</organism>
<dbReference type="InterPro" id="IPR019546">
    <property type="entry name" value="TAT_signal_bac_arc"/>
</dbReference>
<feature type="domain" description="Ig-like SoxY" evidence="2">
    <location>
        <begin position="48"/>
        <end position="151"/>
    </location>
</feature>
<accession>A0A1I2W1N5</accession>